<evidence type="ECO:0000256" key="2">
    <source>
        <dbReference type="ARBA" id="ARBA00022475"/>
    </source>
</evidence>
<reference evidence="6 7" key="1">
    <citation type="journal article" date="2015" name="Plant Cell">
        <title>Oil accumulation by the oleaginous diatom Fistulifera solaris as revealed by the genome and transcriptome.</title>
        <authorList>
            <person name="Tanaka T."/>
            <person name="Maeda Y."/>
            <person name="Veluchamy A."/>
            <person name="Tanaka M."/>
            <person name="Abida H."/>
            <person name="Marechal E."/>
            <person name="Bowler C."/>
            <person name="Muto M."/>
            <person name="Sunaga Y."/>
            <person name="Tanaka M."/>
            <person name="Yoshino T."/>
            <person name="Taniguchi T."/>
            <person name="Fukuda Y."/>
            <person name="Nemoto M."/>
            <person name="Matsumoto M."/>
            <person name="Wong P.S."/>
            <person name="Aburatani S."/>
            <person name="Fujibuchi W."/>
        </authorList>
    </citation>
    <scope>NUCLEOTIDE SEQUENCE [LARGE SCALE GENOMIC DNA]</scope>
    <source>
        <strain evidence="6 7">JPCC DA0580</strain>
    </source>
</reference>
<keyword evidence="5" id="KW-0812">Transmembrane</keyword>
<keyword evidence="5" id="KW-0472">Membrane</keyword>
<evidence type="ECO:0000313" key="6">
    <source>
        <dbReference type="EMBL" id="GAX19118.1"/>
    </source>
</evidence>
<dbReference type="InterPro" id="IPR001611">
    <property type="entry name" value="Leu-rich_rpt"/>
</dbReference>
<dbReference type="FunFam" id="3.80.10.10:FF:000041">
    <property type="entry name" value="LRR receptor-like serine/threonine-protein kinase ERECTA"/>
    <property type="match status" value="1"/>
</dbReference>
<keyword evidence="5" id="KW-1133">Transmembrane helix</keyword>
<dbReference type="Gene3D" id="3.80.10.10">
    <property type="entry name" value="Ribonuclease Inhibitor"/>
    <property type="match status" value="4"/>
</dbReference>
<name>A0A1Z5JZ57_FISSO</name>
<dbReference type="InParanoid" id="A0A1Z5JZ57"/>
<dbReference type="PANTHER" id="PTHR46662:SF104">
    <property type="entry name" value="GPI-ANCHORED ADHESIN-LIKE PROTEIN PGA55-RELATED"/>
    <property type="match status" value="1"/>
</dbReference>
<protein>
    <recommendedName>
        <fullName evidence="8">L domain-like protein</fullName>
    </recommendedName>
</protein>
<dbReference type="OrthoDB" id="48557at2759"/>
<organism evidence="6 7">
    <name type="scientific">Fistulifera solaris</name>
    <name type="common">Oleaginous diatom</name>
    <dbReference type="NCBI Taxonomy" id="1519565"/>
    <lineage>
        <taxon>Eukaryota</taxon>
        <taxon>Sar</taxon>
        <taxon>Stramenopiles</taxon>
        <taxon>Ochrophyta</taxon>
        <taxon>Bacillariophyta</taxon>
        <taxon>Bacillariophyceae</taxon>
        <taxon>Bacillariophycidae</taxon>
        <taxon>Naviculales</taxon>
        <taxon>Naviculaceae</taxon>
        <taxon>Fistulifera</taxon>
    </lineage>
</organism>
<feature type="transmembrane region" description="Helical" evidence="5">
    <location>
        <begin position="89"/>
        <end position="114"/>
    </location>
</feature>
<comment type="caution">
    <text evidence="6">The sequence shown here is derived from an EMBL/GenBank/DDBJ whole genome shotgun (WGS) entry which is preliminary data.</text>
</comment>
<evidence type="ECO:0000256" key="3">
    <source>
        <dbReference type="ARBA" id="ARBA00022614"/>
    </source>
</evidence>
<dbReference type="PANTHER" id="PTHR46662">
    <property type="entry name" value="DI-GLUCOSE BINDING PROTEIN WITH LEUCINE-RICH REPEAT DOMAIN-CONTAINING PROTEIN"/>
    <property type="match status" value="1"/>
</dbReference>
<accession>A0A1Z5JZ57</accession>
<evidence type="ECO:0000256" key="1">
    <source>
        <dbReference type="ARBA" id="ARBA00004236"/>
    </source>
</evidence>
<keyword evidence="4" id="KW-0677">Repeat</keyword>
<keyword evidence="7" id="KW-1185">Reference proteome</keyword>
<dbReference type="InterPro" id="IPR032675">
    <property type="entry name" value="LRR_dom_sf"/>
</dbReference>
<evidence type="ECO:0000256" key="4">
    <source>
        <dbReference type="ARBA" id="ARBA00022737"/>
    </source>
</evidence>
<comment type="subcellular location">
    <subcellularLocation>
        <location evidence="1">Cell membrane</location>
    </subcellularLocation>
</comment>
<keyword evidence="2" id="KW-1003">Cell membrane</keyword>
<dbReference type="SUPFAM" id="SSF52058">
    <property type="entry name" value="L domain-like"/>
    <property type="match status" value="1"/>
</dbReference>
<dbReference type="AlphaFoldDB" id="A0A1Z5JZ57"/>
<dbReference type="InterPro" id="IPR003591">
    <property type="entry name" value="Leu-rich_rpt_typical-subtyp"/>
</dbReference>
<evidence type="ECO:0000256" key="5">
    <source>
        <dbReference type="SAM" id="Phobius"/>
    </source>
</evidence>
<dbReference type="SMART" id="SM00369">
    <property type="entry name" value="LRR_TYP"/>
    <property type="match status" value="4"/>
</dbReference>
<dbReference type="GO" id="GO:0005886">
    <property type="term" value="C:plasma membrane"/>
    <property type="evidence" value="ECO:0007669"/>
    <property type="project" value="UniProtKB-SubCell"/>
</dbReference>
<dbReference type="Proteomes" id="UP000198406">
    <property type="component" value="Unassembled WGS sequence"/>
</dbReference>
<evidence type="ECO:0008006" key="8">
    <source>
        <dbReference type="Google" id="ProtNLM"/>
    </source>
</evidence>
<dbReference type="FunFam" id="3.80.10.10:FF:000383">
    <property type="entry name" value="Leucine-rich repeat receptor protein kinase EMS1"/>
    <property type="match status" value="1"/>
</dbReference>
<dbReference type="SUPFAM" id="SSF52047">
    <property type="entry name" value="RNI-like"/>
    <property type="match status" value="1"/>
</dbReference>
<evidence type="ECO:0000313" key="7">
    <source>
        <dbReference type="Proteomes" id="UP000198406"/>
    </source>
</evidence>
<dbReference type="Pfam" id="PF00560">
    <property type="entry name" value="LRR_1"/>
    <property type="match status" value="6"/>
</dbReference>
<proteinExistence type="predicted"/>
<gene>
    <name evidence="6" type="ORF">FisN_3Lh058</name>
</gene>
<sequence length="759" mass="83623">MTNETGEFPILSAEAAGSLSLADLPVVTGRASASVHSGGDEDGNMDIVGLQQISLEDPEQAVQFEGASLPNMEELPASPVAASSRRQRFVFRCFAASACLLVTLSVLFAIGLAVRPASDSSSSSSSSSSAGPRPTQQQVISFLVEHNVSSVEKLNDPNSMQFMAAQFLADIDPRKVPLPVADSNEHYATDVYMYTVRYVMVLLYTTWKGMHWKAQHAFMSSLDVCEWSAMTISFDNPTMIQPGGVTCDPVSGLPIELDLEWNSLMATHIPTELGLLTTLQFLDLEFNGQTFKGTIPTEICHLHQLVSLGMRSNGLHGKIPTCMGRMHKLQHLLLGQNKLTGNIPTQLCELSNLKMLDLHRNLLVGEIPDCWGTETEPHLHLESFALSSNNLEGTLPSSLAHASSLTELFLDQNGLWDNPLSTINHMKHLELLFLDQNQFEGTLDHTFVRQATKLQTLDVSGNKFTSDVFPSHLFKYSNLQLIDLSQNELKGSIPDNIALNDVMKFFAVYDNHLMWQIPQRISNLKSLEHLDLSYNYFNGTMPSELFQMTSLKRLFLSANPDLDRGTVPSDLSNMTGLTELSLKFTNRIGTLPDISSLRNLTYLSLDNNHFHGAIPDHYGSAPNLQYLVLNRNPNLNGTVPSFAEATELVTAFLDGTKISGDLESICSLPVFQSMTLEEREANEWVVVANCGEANKNLTCSCCHCCLPEETDSDTGVCSDLAVDTLDWNWENQFEDLARKFGFDASRVASVVSNGGNTRA</sequence>
<keyword evidence="3" id="KW-0433">Leucine-rich repeat</keyword>
<dbReference type="EMBL" id="BDSP01000134">
    <property type="protein sequence ID" value="GAX19118.1"/>
    <property type="molecule type" value="Genomic_DNA"/>
</dbReference>